<keyword evidence="4" id="KW-1185">Reference proteome</keyword>
<dbReference type="PANTHER" id="PTHR47718">
    <property type="entry name" value="OS01G0519700 PROTEIN"/>
    <property type="match status" value="1"/>
</dbReference>
<dbReference type="InterPro" id="IPR018289">
    <property type="entry name" value="MULE_transposase_dom"/>
</dbReference>
<organism evidence="3 4">
    <name type="scientific">Acer saccharum</name>
    <name type="common">Sugar maple</name>
    <dbReference type="NCBI Taxonomy" id="4024"/>
    <lineage>
        <taxon>Eukaryota</taxon>
        <taxon>Viridiplantae</taxon>
        <taxon>Streptophyta</taxon>
        <taxon>Embryophyta</taxon>
        <taxon>Tracheophyta</taxon>
        <taxon>Spermatophyta</taxon>
        <taxon>Magnoliopsida</taxon>
        <taxon>eudicotyledons</taxon>
        <taxon>Gunneridae</taxon>
        <taxon>Pentapetalae</taxon>
        <taxon>rosids</taxon>
        <taxon>malvids</taxon>
        <taxon>Sapindales</taxon>
        <taxon>Sapindaceae</taxon>
        <taxon>Hippocastanoideae</taxon>
        <taxon>Acereae</taxon>
        <taxon>Acer</taxon>
    </lineage>
</organism>
<reference evidence="3" key="1">
    <citation type="journal article" date="2022" name="Plant J.">
        <title>Strategies of tolerance reflected in two North American maple genomes.</title>
        <authorList>
            <person name="McEvoy S.L."/>
            <person name="Sezen U.U."/>
            <person name="Trouern-Trend A."/>
            <person name="McMahon S.M."/>
            <person name="Schaberg P.G."/>
            <person name="Yang J."/>
            <person name="Wegrzyn J.L."/>
            <person name="Swenson N.G."/>
        </authorList>
    </citation>
    <scope>NUCLEOTIDE SEQUENCE</scope>
    <source>
        <strain evidence="3">NS2018</strain>
    </source>
</reference>
<gene>
    <name evidence="3" type="ORF">LWI29_028421</name>
</gene>
<dbReference type="Pfam" id="PF10551">
    <property type="entry name" value="MULE"/>
    <property type="match status" value="1"/>
</dbReference>
<dbReference type="Proteomes" id="UP001168877">
    <property type="component" value="Unassembled WGS sequence"/>
</dbReference>
<evidence type="ECO:0000313" key="4">
    <source>
        <dbReference type="Proteomes" id="UP001168877"/>
    </source>
</evidence>
<dbReference type="InterPro" id="IPR004330">
    <property type="entry name" value="FAR1_DNA_bnd_dom"/>
</dbReference>
<dbReference type="PANTHER" id="PTHR47718:SF15">
    <property type="entry name" value="PROTEIN FAR1-RELATED SEQUENCE 5-LIKE"/>
    <property type="match status" value="1"/>
</dbReference>
<sequence length="478" mass="55526">MNIDSNIGSTLKSNYDLKTTSFSQWEYTNTTHDKYTYRGHSYNTADEEAAVDPSFQTDHTPSTQHLCTPDNTTSLEVELTLLELDDPAKFTSLQPSDVIGKEFASIQEAEAFYKNYSLFVGFNIRKDEMRRDRYGMITIRRWVCSKQGYREQKYIDKTDKKREPRGQTREGCRAVMKIRIERNSMMWVVREFVIEHTHNLLPPNHIQFLRSHRSVKDSEIAQLQSWRTVGVKTAQVMDYLVDQSGGYSNVGHTKKDLQNSLDSVCRSEIQTSDADSVISYLTAKSVTEPDFFFDYTLDEDNHFGNLFWVDSTSRSNNAFFGDVLAFDSTYRTNVYRRPLVMLVGVNHHHSTTIFGFGLLGDETVDTYTWLLRTFLVAMHGKKLKSVVTDGDKAMHKAIKIVVPESVRRLCYWLLERNVQTNIQDGNFTRAFCSCMMNFMTEDEFDLQWFSMVEKFGLHNNEWVSAMYSKRKQWAETFL</sequence>
<dbReference type="AlphaFoldDB" id="A0AA39RI61"/>
<evidence type="ECO:0008006" key="5">
    <source>
        <dbReference type="Google" id="ProtNLM"/>
    </source>
</evidence>
<proteinExistence type="predicted"/>
<dbReference type="Pfam" id="PF03101">
    <property type="entry name" value="FAR1"/>
    <property type="match status" value="1"/>
</dbReference>
<evidence type="ECO:0000259" key="2">
    <source>
        <dbReference type="Pfam" id="PF10551"/>
    </source>
</evidence>
<protein>
    <recommendedName>
        <fullName evidence="5">Protein FAR1-RELATED SEQUENCE</fullName>
    </recommendedName>
</protein>
<comment type="caution">
    <text evidence="3">The sequence shown here is derived from an EMBL/GenBank/DDBJ whole genome shotgun (WGS) entry which is preliminary data.</text>
</comment>
<name>A0AA39RI61_ACESA</name>
<feature type="domain" description="MULE transposase" evidence="2">
    <location>
        <begin position="323"/>
        <end position="414"/>
    </location>
</feature>
<dbReference type="EMBL" id="JAUESC010000387">
    <property type="protein sequence ID" value="KAK0574748.1"/>
    <property type="molecule type" value="Genomic_DNA"/>
</dbReference>
<evidence type="ECO:0000259" key="1">
    <source>
        <dbReference type="Pfam" id="PF03101"/>
    </source>
</evidence>
<accession>A0AA39RI61</accession>
<reference evidence="3" key="2">
    <citation type="submission" date="2023-06" db="EMBL/GenBank/DDBJ databases">
        <authorList>
            <person name="Swenson N.G."/>
            <person name="Wegrzyn J.L."/>
            <person name="Mcevoy S.L."/>
        </authorList>
    </citation>
    <scope>NUCLEOTIDE SEQUENCE</scope>
    <source>
        <strain evidence="3">NS2018</strain>
        <tissue evidence="3">Leaf</tissue>
    </source>
</reference>
<evidence type="ECO:0000313" key="3">
    <source>
        <dbReference type="EMBL" id="KAK0574748.1"/>
    </source>
</evidence>
<feature type="domain" description="FAR1" evidence="1">
    <location>
        <begin position="112"/>
        <end position="202"/>
    </location>
</feature>